<dbReference type="Proteomes" id="UP000603545">
    <property type="component" value="Unassembled WGS sequence"/>
</dbReference>
<dbReference type="InterPro" id="IPR004394">
    <property type="entry name" value="Iojap/RsfS/C7orf30"/>
</dbReference>
<comment type="similarity">
    <text evidence="1 2">Belongs to the Iojap/RsfS family.</text>
</comment>
<comment type="caution">
    <text evidence="3">The sequence shown here is derived from an EMBL/GenBank/DDBJ whole genome shotgun (WGS) entry which is preliminary data.</text>
</comment>
<evidence type="ECO:0000256" key="2">
    <source>
        <dbReference type="HAMAP-Rule" id="MF_01477"/>
    </source>
</evidence>
<dbReference type="GO" id="GO:0090071">
    <property type="term" value="P:negative regulation of ribosome biogenesis"/>
    <property type="evidence" value="ECO:0007669"/>
    <property type="project" value="UniProtKB-UniRule"/>
</dbReference>
<evidence type="ECO:0000313" key="3">
    <source>
        <dbReference type="EMBL" id="MBC8199852.1"/>
    </source>
</evidence>
<dbReference type="SUPFAM" id="SSF81301">
    <property type="entry name" value="Nucleotidyltransferase"/>
    <property type="match status" value="1"/>
</dbReference>
<keyword evidence="2" id="KW-0963">Cytoplasm</keyword>
<protein>
    <recommendedName>
        <fullName evidence="2">Ribosomal silencing factor RsfS</fullName>
    </recommendedName>
</protein>
<keyword evidence="2" id="KW-0678">Repressor</keyword>
<evidence type="ECO:0000256" key="1">
    <source>
        <dbReference type="ARBA" id="ARBA00010574"/>
    </source>
</evidence>
<comment type="subcellular location">
    <subcellularLocation>
        <location evidence="2">Cytoplasm</location>
    </subcellularLocation>
</comment>
<dbReference type="GO" id="GO:0042256">
    <property type="term" value="P:cytosolic ribosome assembly"/>
    <property type="evidence" value="ECO:0007669"/>
    <property type="project" value="UniProtKB-UniRule"/>
</dbReference>
<reference evidence="3 4" key="1">
    <citation type="submission" date="2020-08" db="EMBL/GenBank/DDBJ databases">
        <title>Bridging the membrane lipid divide: bacteria of the FCB group superphylum have the potential to synthesize archaeal ether lipids.</title>
        <authorList>
            <person name="Villanueva L."/>
            <person name="Von Meijenfeldt F.A.B."/>
            <person name="Westbye A.B."/>
            <person name="Yadav S."/>
            <person name="Hopmans E.C."/>
            <person name="Dutilh B.E."/>
            <person name="Sinninghe Damste J.S."/>
        </authorList>
    </citation>
    <scope>NUCLEOTIDE SEQUENCE [LARGE SCALE GENOMIC DNA]</scope>
    <source>
        <strain evidence="3">NIOZ-UU82</strain>
    </source>
</reference>
<accession>A0A8J6N784</accession>
<keyword evidence="2" id="KW-0810">Translation regulation</keyword>
<dbReference type="AlphaFoldDB" id="A0A8J6N784"/>
<organism evidence="3 4">
    <name type="scientific">Candidatus Desulfaltia bathyphila</name>
    <dbReference type="NCBI Taxonomy" id="2841697"/>
    <lineage>
        <taxon>Bacteria</taxon>
        <taxon>Pseudomonadati</taxon>
        <taxon>Thermodesulfobacteriota</taxon>
        <taxon>Desulfobacteria</taxon>
        <taxon>Desulfobacterales</taxon>
        <taxon>Desulfobacterales incertae sedis</taxon>
        <taxon>Candidatus Desulfaltia</taxon>
    </lineage>
</organism>
<dbReference type="PANTHER" id="PTHR21043:SF0">
    <property type="entry name" value="MITOCHONDRIAL ASSEMBLY OF RIBOSOMAL LARGE SUBUNIT PROTEIN 1"/>
    <property type="match status" value="1"/>
</dbReference>
<dbReference type="PANTHER" id="PTHR21043">
    <property type="entry name" value="IOJAP SUPERFAMILY ORTHOLOG"/>
    <property type="match status" value="1"/>
</dbReference>
<dbReference type="EMBL" id="JACNLL010000066">
    <property type="protein sequence ID" value="MBC8199852.1"/>
    <property type="molecule type" value="Genomic_DNA"/>
</dbReference>
<dbReference type="NCBIfam" id="TIGR00090">
    <property type="entry name" value="rsfS_iojap_ybeB"/>
    <property type="match status" value="1"/>
</dbReference>
<proteinExistence type="inferred from homology"/>
<dbReference type="Pfam" id="PF02410">
    <property type="entry name" value="RsfS"/>
    <property type="match status" value="1"/>
</dbReference>
<evidence type="ECO:0000313" key="4">
    <source>
        <dbReference type="Proteomes" id="UP000603545"/>
    </source>
</evidence>
<comment type="subunit">
    <text evidence="2">Interacts with ribosomal protein uL14 (rplN).</text>
</comment>
<dbReference type="GO" id="GO:0043023">
    <property type="term" value="F:ribosomal large subunit binding"/>
    <property type="evidence" value="ECO:0007669"/>
    <property type="project" value="TreeGrafter"/>
</dbReference>
<comment type="function">
    <text evidence="2">Functions as a ribosomal silencing factor. Interacts with ribosomal protein uL14 (rplN), blocking formation of intersubunit bridge B8. Prevents association of the 30S and 50S ribosomal subunits and the formation of functional ribosomes, thus repressing translation.</text>
</comment>
<name>A0A8J6N784_9BACT</name>
<dbReference type="GO" id="GO:0005737">
    <property type="term" value="C:cytoplasm"/>
    <property type="evidence" value="ECO:0007669"/>
    <property type="project" value="UniProtKB-SubCell"/>
</dbReference>
<dbReference type="GO" id="GO:0017148">
    <property type="term" value="P:negative regulation of translation"/>
    <property type="evidence" value="ECO:0007669"/>
    <property type="project" value="UniProtKB-UniRule"/>
</dbReference>
<dbReference type="InterPro" id="IPR043519">
    <property type="entry name" value="NT_sf"/>
</dbReference>
<dbReference type="HAMAP" id="MF_01477">
    <property type="entry name" value="Iojap_RsfS"/>
    <property type="match status" value="1"/>
</dbReference>
<dbReference type="Gene3D" id="3.30.460.10">
    <property type="entry name" value="Beta Polymerase, domain 2"/>
    <property type="match status" value="1"/>
</dbReference>
<gene>
    <name evidence="2 3" type="primary">rsfS</name>
    <name evidence="3" type="ORF">H8E80_07400</name>
</gene>
<sequence length="117" mass="13274">MTNDLDEFLAHYVKAVMGKKAIDLVLLDVRGLTSIADFFIICSGSSNRQVMAIAEFIQVDLKKHGIKPLGIEGVKEGHWVLIDYGHVIIHVFYEPLRSFYDLEGLWTDAKRIERLGN</sequence>